<protein>
    <recommendedName>
        <fullName evidence="3">Fe2OG dioxygenase domain-containing protein</fullName>
    </recommendedName>
</protein>
<reference evidence="4 5" key="1">
    <citation type="journal article" date="2012" name="Genome Biol.">
        <title>Genome and low-iron response of an oceanic diatom adapted to chronic iron limitation.</title>
        <authorList>
            <person name="Lommer M."/>
            <person name="Specht M."/>
            <person name="Roy A.S."/>
            <person name="Kraemer L."/>
            <person name="Andreson R."/>
            <person name="Gutowska M.A."/>
            <person name="Wolf J."/>
            <person name="Bergner S.V."/>
            <person name="Schilhabel M.B."/>
            <person name="Klostermeier U.C."/>
            <person name="Beiko R.G."/>
            <person name="Rosenstiel P."/>
            <person name="Hippler M."/>
            <person name="Laroche J."/>
        </authorList>
    </citation>
    <scope>NUCLEOTIDE SEQUENCE [LARGE SCALE GENOMIC DNA]</scope>
    <source>
        <strain evidence="4 5">CCMP1005</strain>
    </source>
</reference>
<feature type="region of interest" description="Disordered" evidence="2">
    <location>
        <begin position="37"/>
        <end position="61"/>
    </location>
</feature>
<dbReference type="Proteomes" id="UP000266841">
    <property type="component" value="Unassembled WGS sequence"/>
</dbReference>
<evidence type="ECO:0000259" key="3">
    <source>
        <dbReference type="PROSITE" id="PS51471"/>
    </source>
</evidence>
<proteinExistence type="inferred from homology"/>
<keyword evidence="5" id="KW-1185">Reference proteome</keyword>
<dbReference type="EMBL" id="AGNL01049161">
    <property type="protein sequence ID" value="EJK44821.1"/>
    <property type="molecule type" value="Genomic_DNA"/>
</dbReference>
<dbReference type="Gene3D" id="2.60.120.620">
    <property type="entry name" value="q2cbj1_9rhob like domain"/>
    <property type="match status" value="1"/>
</dbReference>
<keyword evidence="1" id="KW-0560">Oxidoreductase</keyword>
<gene>
    <name evidence="4" type="ORF">THAOC_36609</name>
</gene>
<evidence type="ECO:0000313" key="5">
    <source>
        <dbReference type="Proteomes" id="UP000266841"/>
    </source>
</evidence>
<evidence type="ECO:0000256" key="1">
    <source>
        <dbReference type="RuleBase" id="RU003682"/>
    </source>
</evidence>
<feature type="domain" description="Fe2OG dioxygenase" evidence="3">
    <location>
        <begin position="140"/>
        <end position="237"/>
    </location>
</feature>
<feature type="region of interest" description="Disordered" evidence="2">
    <location>
        <begin position="78"/>
        <end position="137"/>
    </location>
</feature>
<dbReference type="GO" id="GO:0016491">
    <property type="term" value="F:oxidoreductase activity"/>
    <property type="evidence" value="ECO:0007669"/>
    <property type="project" value="UniProtKB-KW"/>
</dbReference>
<accession>K0R7W2</accession>
<name>K0R7W2_THAOC</name>
<keyword evidence="1" id="KW-0479">Metal-binding</keyword>
<evidence type="ECO:0000313" key="4">
    <source>
        <dbReference type="EMBL" id="EJK44821.1"/>
    </source>
</evidence>
<keyword evidence="1" id="KW-0408">Iron</keyword>
<evidence type="ECO:0000256" key="2">
    <source>
        <dbReference type="SAM" id="MobiDB-lite"/>
    </source>
</evidence>
<feature type="non-terminal residue" evidence="4">
    <location>
        <position position="247"/>
    </location>
</feature>
<dbReference type="PROSITE" id="PS51471">
    <property type="entry name" value="FE2OG_OXY"/>
    <property type="match status" value="1"/>
</dbReference>
<comment type="similarity">
    <text evidence="1">Belongs to the iron/ascorbate-dependent oxidoreductase family.</text>
</comment>
<organism evidence="4 5">
    <name type="scientific">Thalassiosira oceanica</name>
    <name type="common">Marine diatom</name>
    <dbReference type="NCBI Taxonomy" id="159749"/>
    <lineage>
        <taxon>Eukaryota</taxon>
        <taxon>Sar</taxon>
        <taxon>Stramenopiles</taxon>
        <taxon>Ochrophyta</taxon>
        <taxon>Bacillariophyta</taxon>
        <taxon>Coscinodiscophyceae</taxon>
        <taxon>Thalassiosirophycidae</taxon>
        <taxon>Thalassiosirales</taxon>
        <taxon>Thalassiosiraceae</taxon>
        <taxon>Thalassiosira</taxon>
    </lineage>
</organism>
<sequence length="247" mass="27196">MSPRLGEGGDGDMADFAVLPSAVDREAADELLALLRGYEDYDDDPDTVDGRTLPMNSHPAAFRKHDSDLARDLRLQPGALRRPSDGQVPRRRRAVRPRPEGAPVGAPGRHASVRRRGPDPGAPRPVARDLRPPGTDRACTPCYDLVRRYERGKRRSHAAHYDGHAVATAVVSLSDHGTDYEGGLYVSTSHGQREYAALGRGDAILHRSTLLHGVEVHDVEGGDGRTERWSWIVWFRDSATCEDFGHE</sequence>
<dbReference type="InterPro" id="IPR005123">
    <property type="entry name" value="Oxoglu/Fe-dep_dioxygenase_dom"/>
</dbReference>
<comment type="caution">
    <text evidence="4">The sequence shown here is derived from an EMBL/GenBank/DDBJ whole genome shotgun (WGS) entry which is preliminary data.</text>
</comment>
<dbReference type="AlphaFoldDB" id="K0R7W2"/>
<dbReference type="OrthoDB" id="45949at2759"/>
<dbReference type="eggNOG" id="ENOG502SAUI">
    <property type="taxonomic scope" value="Eukaryota"/>
</dbReference>
<dbReference type="GO" id="GO:0046872">
    <property type="term" value="F:metal ion binding"/>
    <property type="evidence" value="ECO:0007669"/>
    <property type="project" value="UniProtKB-KW"/>
</dbReference>